<organism evidence="1">
    <name type="scientific">marine metagenome</name>
    <dbReference type="NCBI Taxonomy" id="408172"/>
    <lineage>
        <taxon>unclassified sequences</taxon>
        <taxon>metagenomes</taxon>
        <taxon>ecological metagenomes</taxon>
    </lineage>
</organism>
<gene>
    <name evidence="1" type="ORF">METZ01_LOCUS439881</name>
</gene>
<dbReference type="EMBL" id="UINC01178714">
    <property type="protein sequence ID" value="SVD87027.1"/>
    <property type="molecule type" value="Genomic_DNA"/>
</dbReference>
<reference evidence="1" key="1">
    <citation type="submission" date="2018-05" db="EMBL/GenBank/DDBJ databases">
        <authorList>
            <person name="Lanie J.A."/>
            <person name="Ng W.-L."/>
            <person name="Kazmierczak K.M."/>
            <person name="Andrzejewski T.M."/>
            <person name="Davidsen T.M."/>
            <person name="Wayne K.J."/>
            <person name="Tettelin H."/>
            <person name="Glass J.I."/>
            <person name="Rusch D."/>
            <person name="Podicherti R."/>
            <person name="Tsui H.-C.T."/>
            <person name="Winkler M.E."/>
        </authorList>
    </citation>
    <scope>NUCLEOTIDE SEQUENCE</scope>
</reference>
<dbReference type="AlphaFoldDB" id="A0A382YUT1"/>
<feature type="non-terminal residue" evidence="1">
    <location>
        <position position="1"/>
    </location>
</feature>
<proteinExistence type="predicted"/>
<sequence>IIKMVAGVSFSHPNQVRVNPSDVLQMNISWNWINYYGLGAPDAELAFGDILDDLIVAESRDGALLDTPWGLINGIGNMVFTDGYLVKLLNGNTLTWPSGSARSVASAMDVSPTQEPNHFVPIKTLSYHLINIHWADPDGINYGDEIAVFSENMCVGSVVYDGNTVQQILAWEAINSQSNDGFHSGESIHFLHWNGAEEKELNSEIDYVDFDGWSSSGIFQSGGMSGVNVTMTTLASSDGPLLPEKIQLIGNFPNPFNPYTT</sequence>
<evidence type="ECO:0000313" key="1">
    <source>
        <dbReference type="EMBL" id="SVD87027.1"/>
    </source>
</evidence>
<feature type="non-terminal residue" evidence="1">
    <location>
        <position position="261"/>
    </location>
</feature>
<accession>A0A382YUT1</accession>
<protein>
    <submittedName>
        <fullName evidence="1">Uncharacterized protein</fullName>
    </submittedName>
</protein>
<name>A0A382YUT1_9ZZZZ</name>